<dbReference type="PROSITE" id="PS51186">
    <property type="entry name" value="GNAT"/>
    <property type="match status" value="1"/>
</dbReference>
<dbReference type="AlphaFoldDB" id="A0A0F4M4L6"/>
<gene>
    <name evidence="1" type="ORF">LDX53_02055</name>
</gene>
<accession>A0A0F4M4L6</accession>
<dbReference type="SUPFAM" id="SSF55729">
    <property type="entry name" value="Acyl-CoA N-acyltransferases (Nat)"/>
    <property type="match status" value="1"/>
</dbReference>
<proteinExistence type="predicted"/>
<reference evidence="1" key="1">
    <citation type="submission" date="2021-09" db="EMBL/GenBank/DDBJ databases">
        <title>Lactobacillus species from Apis mellifera, Switzerland.</title>
        <authorList>
            <person name="Pfister J."/>
            <person name="Brown A."/>
            <person name="Neumann P."/>
            <person name="Collaud A."/>
            <person name="Retschnig G."/>
            <person name="Perreten V."/>
        </authorList>
    </citation>
    <scope>NUCLEOTIDE SEQUENCE</scope>
    <source>
        <strain evidence="1">IBH002</strain>
    </source>
</reference>
<protein>
    <submittedName>
        <fullName evidence="1">GNAT family N-acetyltransferase</fullName>
    </submittedName>
</protein>
<dbReference type="OrthoDB" id="9796381at2"/>
<dbReference type="KEGG" id="lhs:DLD54_02090"/>
<dbReference type="Pfam" id="PF00583">
    <property type="entry name" value="Acetyltransf_1"/>
    <property type="match status" value="1"/>
</dbReference>
<dbReference type="InterPro" id="IPR016181">
    <property type="entry name" value="Acyl_CoA_acyltransferase"/>
</dbReference>
<dbReference type="Proteomes" id="UP001164557">
    <property type="component" value="Chromosome"/>
</dbReference>
<dbReference type="GO" id="GO:0016747">
    <property type="term" value="F:acyltransferase activity, transferring groups other than amino-acyl groups"/>
    <property type="evidence" value="ECO:0007669"/>
    <property type="project" value="InterPro"/>
</dbReference>
<evidence type="ECO:0000313" key="2">
    <source>
        <dbReference type="Proteomes" id="UP001164557"/>
    </source>
</evidence>
<dbReference type="RefSeq" id="WP_046326785.1">
    <property type="nucleotide sequence ID" value="NZ_CP029544.1"/>
</dbReference>
<sequence length="172" mass="19464">MLVYIRLAKKEDLDQVMTIIDEAKKLLKKDGIPQWQSGSPNREMLTEDIAKERAYCLVADQTIAGVAVLLTTPDPNYAQIDGSWANTSEQYATIHRIAISTEFRGQHLSQFMMSNLISRGLMLGIKNFRIDTHALNQRMQGLIKSQGFNYRGIVQVDQTENSARNAYELNLS</sequence>
<dbReference type="Gene3D" id="3.40.630.30">
    <property type="match status" value="1"/>
</dbReference>
<keyword evidence="2" id="KW-1185">Reference proteome</keyword>
<organism evidence="1 2">
    <name type="scientific">Lactobacillus helsingborgensis</name>
    <dbReference type="NCBI Taxonomy" id="1218494"/>
    <lineage>
        <taxon>Bacteria</taxon>
        <taxon>Bacillati</taxon>
        <taxon>Bacillota</taxon>
        <taxon>Bacilli</taxon>
        <taxon>Lactobacillales</taxon>
        <taxon>Lactobacillaceae</taxon>
        <taxon>Lactobacillus</taxon>
    </lineage>
</organism>
<dbReference type="EMBL" id="CP084389">
    <property type="protein sequence ID" value="UZX30038.1"/>
    <property type="molecule type" value="Genomic_DNA"/>
</dbReference>
<evidence type="ECO:0000313" key="1">
    <source>
        <dbReference type="EMBL" id="UZX30038.1"/>
    </source>
</evidence>
<name>A0A0F4M4L6_9LACO</name>
<dbReference type="InterPro" id="IPR000182">
    <property type="entry name" value="GNAT_dom"/>
</dbReference>